<dbReference type="AlphaFoldDB" id="X0WI76"/>
<sequence length="260" mass="29484">GLAFAYDDDTRLKLKEYTGIGSLRYLAGAVGGEFPALEAMGSVADMITGFLLNDDRQMKTGFAEFKSTFTPGIIRQLNNVGSGEKDWMTLMFYLENKDFHIKNLKDKWSKDFEGYPIFEDAEERQKFILENKDYSGLSDAKMRNKWREENPLVEAKMFVVGQFTTLSSDKARSEVLRLIEEHKLDTELIDGYEKVFGIDTQAELKPFENRLGQYEKLVVGEEAKYFTMGNYVSEVNALVKSVGRAKVQGEASPLTLGILE</sequence>
<reference evidence="1" key="1">
    <citation type="journal article" date="2014" name="Front. Microbiol.">
        <title>High frequency of phylogenetically diverse reductive dehalogenase-homologous genes in deep subseafloor sedimentary metagenomes.</title>
        <authorList>
            <person name="Kawai M."/>
            <person name="Futagami T."/>
            <person name="Toyoda A."/>
            <person name="Takaki Y."/>
            <person name="Nishi S."/>
            <person name="Hori S."/>
            <person name="Arai W."/>
            <person name="Tsubouchi T."/>
            <person name="Morono Y."/>
            <person name="Uchiyama I."/>
            <person name="Ito T."/>
            <person name="Fujiyama A."/>
            <person name="Inagaki F."/>
            <person name="Takami H."/>
        </authorList>
    </citation>
    <scope>NUCLEOTIDE SEQUENCE</scope>
    <source>
        <strain evidence="1">Expedition CK06-06</strain>
    </source>
</reference>
<accession>X0WI76</accession>
<gene>
    <name evidence="1" type="ORF">S01H1_51408</name>
</gene>
<protein>
    <submittedName>
        <fullName evidence="1">Uncharacterized protein</fullName>
    </submittedName>
</protein>
<comment type="caution">
    <text evidence="1">The sequence shown here is derived from an EMBL/GenBank/DDBJ whole genome shotgun (WGS) entry which is preliminary data.</text>
</comment>
<evidence type="ECO:0000313" key="1">
    <source>
        <dbReference type="EMBL" id="GAG22897.1"/>
    </source>
</evidence>
<feature type="non-terminal residue" evidence="1">
    <location>
        <position position="260"/>
    </location>
</feature>
<feature type="non-terminal residue" evidence="1">
    <location>
        <position position="1"/>
    </location>
</feature>
<name>X0WI76_9ZZZZ</name>
<organism evidence="1">
    <name type="scientific">marine sediment metagenome</name>
    <dbReference type="NCBI Taxonomy" id="412755"/>
    <lineage>
        <taxon>unclassified sequences</taxon>
        <taxon>metagenomes</taxon>
        <taxon>ecological metagenomes</taxon>
    </lineage>
</organism>
<dbReference type="EMBL" id="BARS01033171">
    <property type="protein sequence ID" value="GAG22897.1"/>
    <property type="molecule type" value="Genomic_DNA"/>
</dbReference>
<proteinExistence type="predicted"/>